<accession>A0A9D2QUS7</accession>
<reference evidence="2" key="1">
    <citation type="journal article" date="2021" name="PeerJ">
        <title>Extensive microbial diversity within the chicken gut microbiome revealed by metagenomics and culture.</title>
        <authorList>
            <person name="Gilroy R."/>
            <person name="Ravi A."/>
            <person name="Getino M."/>
            <person name="Pursley I."/>
            <person name="Horton D.L."/>
            <person name="Alikhan N.F."/>
            <person name="Baker D."/>
            <person name="Gharbi K."/>
            <person name="Hall N."/>
            <person name="Watson M."/>
            <person name="Adriaenssens E.M."/>
            <person name="Foster-Nyarko E."/>
            <person name="Jarju S."/>
            <person name="Secka A."/>
            <person name="Antonio M."/>
            <person name="Oren A."/>
            <person name="Chaudhuri R.R."/>
            <person name="La Ragione R."/>
            <person name="Hildebrand F."/>
            <person name="Pallen M.J."/>
        </authorList>
    </citation>
    <scope>NUCLEOTIDE SEQUENCE</scope>
    <source>
        <strain evidence="2">ChiBcec6-4105</strain>
    </source>
</reference>
<feature type="transmembrane region" description="Helical" evidence="1">
    <location>
        <begin position="80"/>
        <end position="101"/>
    </location>
</feature>
<dbReference type="AlphaFoldDB" id="A0A9D2QUS7"/>
<dbReference type="Proteomes" id="UP000823892">
    <property type="component" value="Unassembled WGS sequence"/>
</dbReference>
<protein>
    <recommendedName>
        <fullName evidence="4">Fimbrial protein</fullName>
    </recommendedName>
</protein>
<organism evidence="2 3">
    <name type="scientific">Candidatus Blautia avicola</name>
    <dbReference type="NCBI Taxonomy" id="2838483"/>
    <lineage>
        <taxon>Bacteria</taxon>
        <taxon>Bacillati</taxon>
        <taxon>Bacillota</taxon>
        <taxon>Clostridia</taxon>
        <taxon>Lachnospirales</taxon>
        <taxon>Lachnospiraceae</taxon>
        <taxon>Blautia</taxon>
    </lineage>
</organism>
<evidence type="ECO:0000313" key="3">
    <source>
        <dbReference type="Proteomes" id="UP000823892"/>
    </source>
</evidence>
<keyword evidence="1" id="KW-0812">Transmembrane</keyword>
<gene>
    <name evidence="2" type="ORF">H9914_13735</name>
</gene>
<dbReference type="EMBL" id="DWUY01000304">
    <property type="protein sequence ID" value="HJD30034.1"/>
    <property type="molecule type" value="Genomic_DNA"/>
</dbReference>
<proteinExistence type="predicted"/>
<evidence type="ECO:0008006" key="4">
    <source>
        <dbReference type="Google" id="ProtNLM"/>
    </source>
</evidence>
<keyword evidence="1" id="KW-0472">Membrane</keyword>
<keyword evidence="1" id="KW-1133">Transmembrane helix</keyword>
<evidence type="ECO:0000313" key="2">
    <source>
        <dbReference type="EMBL" id="HJD30034.1"/>
    </source>
</evidence>
<evidence type="ECO:0000256" key="1">
    <source>
        <dbReference type="SAM" id="Phobius"/>
    </source>
</evidence>
<feature type="transmembrane region" description="Helical" evidence="1">
    <location>
        <begin position="47"/>
        <end position="68"/>
    </location>
</feature>
<reference evidence="2" key="2">
    <citation type="submission" date="2021-04" db="EMBL/GenBank/DDBJ databases">
        <authorList>
            <person name="Gilroy R."/>
        </authorList>
    </citation>
    <scope>NUCLEOTIDE SEQUENCE</scope>
    <source>
        <strain evidence="2">ChiBcec6-4105</strain>
    </source>
</reference>
<sequence length="112" mass="12584">MTAWIPQFMFICFLVAGLTAFMIQPVFAEDIFTMAKDAMQKVYNDVIGIATVAAVVCSAVCLFLMNFSKSGRTVDESRIWLKRIIICWAVLMALGAIVNYMEELVPKQQFTS</sequence>
<name>A0A9D2QUS7_9FIRM</name>
<comment type="caution">
    <text evidence="2">The sequence shown here is derived from an EMBL/GenBank/DDBJ whole genome shotgun (WGS) entry which is preliminary data.</text>
</comment>